<name>A0A226EI78_FOLCA</name>
<sequence>MTIFARVSADVAKCLFRCLHASQTMSKFDPDASLPYNKPRKNFGSVEKRLHKPMTMAENLLLDSPDDIDPRIQDIWISDLKEDNLKFELGNSLGILVSELTFSPRHLPVM</sequence>
<proteinExistence type="predicted"/>
<organism evidence="1 2">
    <name type="scientific">Folsomia candida</name>
    <name type="common">Springtail</name>
    <dbReference type="NCBI Taxonomy" id="158441"/>
    <lineage>
        <taxon>Eukaryota</taxon>
        <taxon>Metazoa</taxon>
        <taxon>Ecdysozoa</taxon>
        <taxon>Arthropoda</taxon>
        <taxon>Hexapoda</taxon>
        <taxon>Collembola</taxon>
        <taxon>Entomobryomorpha</taxon>
        <taxon>Isotomoidea</taxon>
        <taxon>Isotomidae</taxon>
        <taxon>Proisotominae</taxon>
        <taxon>Folsomia</taxon>
    </lineage>
</organism>
<evidence type="ECO:0000313" key="2">
    <source>
        <dbReference type="Proteomes" id="UP000198287"/>
    </source>
</evidence>
<protein>
    <submittedName>
        <fullName evidence="1">Putative aconitate hydratase, mitochondrial</fullName>
    </submittedName>
</protein>
<keyword evidence="2" id="KW-1185">Reference proteome</keyword>
<reference evidence="1 2" key="1">
    <citation type="submission" date="2015-12" db="EMBL/GenBank/DDBJ databases">
        <title>The genome of Folsomia candida.</title>
        <authorList>
            <person name="Faddeeva A."/>
            <person name="Derks M.F."/>
            <person name="Anvar Y."/>
            <person name="Smit S."/>
            <person name="Van Straalen N."/>
            <person name="Roelofs D."/>
        </authorList>
    </citation>
    <scope>NUCLEOTIDE SEQUENCE [LARGE SCALE GENOMIC DNA]</scope>
    <source>
        <strain evidence="1 2">VU population</strain>
        <tissue evidence="1">Whole body</tissue>
    </source>
</reference>
<dbReference type="Proteomes" id="UP000198287">
    <property type="component" value="Unassembled WGS sequence"/>
</dbReference>
<evidence type="ECO:0000313" key="1">
    <source>
        <dbReference type="EMBL" id="OXA56286.1"/>
    </source>
</evidence>
<gene>
    <name evidence="1" type="ORF">Fcan01_09326</name>
</gene>
<dbReference type="OrthoDB" id="2224430at2759"/>
<dbReference type="AlphaFoldDB" id="A0A226EI78"/>
<comment type="caution">
    <text evidence="1">The sequence shown here is derived from an EMBL/GenBank/DDBJ whole genome shotgun (WGS) entry which is preliminary data.</text>
</comment>
<accession>A0A226EI78</accession>
<dbReference type="EMBL" id="LNIX01000004">
    <property type="protein sequence ID" value="OXA56286.1"/>
    <property type="molecule type" value="Genomic_DNA"/>
</dbReference>